<evidence type="ECO:0000313" key="3">
    <source>
        <dbReference type="Proteomes" id="UP000295447"/>
    </source>
</evidence>
<feature type="region of interest" description="Disordered" evidence="1">
    <location>
        <begin position="1"/>
        <end position="62"/>
    </location>
</feature>
<evidence type="ECO:0000313" key="2">
    <source>
        <dbReference type="EMBL" id="TDW16977.1"/>
    </source>
</evidence>
<protein>
    <submittedName>
        <fullName evidence="2">Uncharacterized protein</fullName>
    </submittedName>
</protein>
<proteinExistence type="predicted"/>
<dbReference type="Proteomes" id="UP000295447">
    <property type="component" value="Unassembled WGS sequence"/>
</dbReference>
<accession>A0A4R7ZH12</accession>
<dbReference type="EMBL" id="SODF01000002">
    <property type="protein sequence ID" value="TDW16977.1"/>
    <property type="molecule type" value="Genomic_DNA"/>
</dbReference>
<organism evidence="2 3">
    <name type="scientific">Kribbella kalugense</name>
    <dbReference type="NCBI Taxonomy" id="2512221"/>
    <lineage>
        <taxon>Bacteria</taxon>
        <taxon>Bacillati</taxon>
        <taxon>Actinomycetota</taxon>
        <taxon>Actinomycetes</taxon>
        <taxon>Propionibacteriales</taxon>
        <taxon>Kribbellaceae</taxon>
        <taxon>Kribbella</taxon>
    </lineage>
</organism>
<dbReference type="OrthoDB" id="3831311at2"/>
<feature type="compositionally biased region" description="Basic and acidic residues" evidence="1">
    <location>
        <begin position="1"/>
        <end position="34"/>
    </location>
</feature>
<name>A0A4R7ZH12_9ACTN</name>
<dbReference type="RefSeq" id="WP_134120136.1">
    <property type="nucleotide sequence ID" value="NZ_SODF01000002.1"/>
</dbReference>
<reference evidence="2 3" key="1">
    <citation type="submission" date="2019-03" db="EMBL/GenBank/DDBJ databases">
        <title>Genomic Encyclopedia of Type Strains, Phase III (KMG-III): the genomes of soil and plant-associated and newly described type strains.</title>
        <authorList>
            <person name="Whitman W."/>
        </authorList>
    </citation>
    <scope>NUCLEOTIDE SEQUENCE [LARGE SCALE GENOMIC DNA]</scope>
    <source>
        <strain evidence="2 3">VKM Ac-2570</strain>
    </source>
</reference>
<comment type="caution">
    <text evidence="2">The sequence shown here is derived from an EMBL/GenBank/DDBJ whole genome shotgun (WGS) entry which is preliminary data.</text>
</comment>
<dbReference type="AlphaFoldDB" id="A0A4R7ZH12"/>
<keyword evidence="3" id="KW-1185">Reference proteome</keyword>
<feature type="compositionally biased region" description="Basic residues" evidence="1">
    <location>
        <begin position="48"/>
        <end position="62"/>
    </location>
</feature>
<evidence type="ECO:0000256" key="1">
    <source>
        <dbReference type="SAM" id="MobiDB-lite"/>
    </source>
</evidence>
<gene>
    <name evidence="2" type="ORF">EV650_3538</name>
</gene>
<sequence length="62" mass="6963">MPFSKKGKDQNHDTNQRESNRNRHEQGASRKQADQGRSTNINTERGRKAAAAKKAEGKKKGK</sequence>